<keyword evidence="10" id="KW-0066">ATP synthesis</keyword>
<evidence type="ECO:0000256" key="3">
    <source>
        <dbReference type="ARBA" id="ARBA00022448"/>
    </source>
</evidence>
<feature type="transmembrane region" description="Helical" evidence="12">
    <location>
        <begin position="165"/>
        <end position="186"/>
    </location>
</feature>
<reference evidence="13" key="1">
    <citation type="journal article" date="2017" name="Nat. Ecol. Evol.">
        <title>Adaptation to deep-sea chemosynthetic environments as revealed by mussel genomes.</title>
        <authorList>
            <person name="Sun J."/>
            <person name="Zhang Y."/>
            <person name="Xu T."/>
            <person name="Zhang Y."/>
            <person name="Mu H."/>
            <person name="Zhang Y."/>
            <person name="Lan Y."/>
            <person name="Fields C.J."/>
            <person name="Hui J.H.L."/>
            <person name="Zhang W."/>
            <person name="Li R."/>
            <person name="Nong W."/>
            <person name="Cheung F.K.M."/>
            <person name="Qiu J.-W."/>
            <person name="Qian P.-Y."/>
        </authorList>
    </citation>
    <scope>NUCLEOTIDE SEQUENCE</scope>
</reference>
<keyword evidence="8" id="KW-0406">Ion transport</keyword>
<dbReference type="InterPro" id="IPR035908">
    <property type="entry name" value="F0_ATP_A_sf"/>
</dbReference>
<organism evidence="13">
    <name type="scientific">Modiolus philippinarum</name>
    <dbReference type="NCBI Taxonomy" id="310899"/>
    <lineage>
        <taxon>Eukaryota</taxon>
        <taxon>Metazoa</taxon>
        <taxon>Spiralia</taxon>
        <taxon>Lophotrochozoa</taxon>
        <taxon>Mollusca</taxon>
        <taxon>Bivalvia</taxon>
        <taxon>Autobranchia</taxon>
        <taxon>Pteriomorphia</taxon>
        <taxon>Mytilida</taxon>
        <taxon>Mytiloidea</taxon>
        <taxon>Mytilidae</taxon>
        <taxon>Modiolinae</taxon>
        <taxon>Modiolus</taxon>
    </lineage>
</organism>
<evidence type="ECO:0000256" key="4">
    <source>
        <dbReference type="ARBA" id="ARBA00022547"/>
    </source>
</evidence>
<dbReference type="GO" id="GO:0045259">
    <property type="term" value="C:proton-transporting ATP synthase complex"/>
    <property type="evidence" value="ECO:0007669"/>
    <property type="project" value="UniProtKB-KW"/>
</dbReference>
<feature type="transmembrane region" description="Helical" evidence="12">
    <location>
        <begin position="69"/>
        <end position="93"/>
    </location>
</feature>
<dbReference type="NCBIfam" id="TIGR01131">
    <property type="entry name" value="ATP_synt_6_or_A"/>
    <property type="match status" value="1"/>
</dbReference>
<dbReference type="Gene3D" id="1.20.120.220">
    <property type="entry name" value="ATP synthase, F0 complex, subunit A"/>
    <property type="match status" value="1"/>
</dbReference>
<accession>A0A1Z2WWV0</accession>
<feature type="transmembrane region" description="Helical" evidence="12">
    <location>
        <begin position="105"/>
        <end position="129"/>
    </location>
</feature>
<dbReference type="InterPro" id="IPR000568">
    <property type="entry name" value="ATP_synth_F0_asu"/>
</dbReference>
<dbReference type="EMBL" id="KY705073">
    <property type="protein sequence ID" value="ASB29971.1"/>
    <property type="molecule type" value="Genomic_DNA"/>
</dbReference>
<protein>
    <recommendedName>
        <fullName evidence="11">ATP synthase subunit a</fullName>
    </recommendedName>
</protein>
<dbReference type="InterPro" id="IPR045083">
    <property type="entry name" value="ATP_synth_F0_asu_bact/mt"/>
</dbReference>
<gene>
    <name evidence="13" type="primary">atp6</name>
</gene>
<keyword evidence="3" id="KW-0813">Transport</keyword>
<dbReference type="GO" id="GO:0005743">
    <property type="term" value="C:mitochondrial inner membrane"/>
    <property type="evidence" value="ECO:0007669"/>
    <property type="project" value="UniProtKB-SubCell"/>
</dbReference>
<evidence type="ECO:0000313" key="13">
    <source>
        <dbReference type="EMBL" id="ASB29971.1"/>
    </source>
</evidence>
<name>A0A1Z2WWV0_9BIVA</name>
<evidence type="ECO:0000256" key="11">
    <source>
        <dbReference type="RuleBase" id="RU004450"/>
    </source>
</evidence>
<dbReference type="PRINTS" id="PR00123">
    <property type="entry name" value="ATPASEA"/>
</dbReference>
<evidence type="ECO:0000256" key="9">
    <source>
        <dbReference type="ARBA" id="ARBA00023136"/>
    </source>
</evidence>
<dbReference type="AlphaFoldDB" id="A0A1Z2WWV0"/>
<evidence type="ECO:0000256" key="1">
    <source>
        <dbReference type="ARBA" id="ARBA00004141"/>
    </source>
</evidence>
<feature type="transmembrane region" description="Helical" evidence="12">
    <location>
        <begin position="198"/>
        <end position="231"/>
    </location>
</feature>
<dbReference type="Pfam" id="PF00119">
    <property type="entry name" value="ATP-synt_A"/>
    <property type="match status" value="1"/>
</dbReference>
<dbReference type="RefSeq" id="YP_009407587.1">
    <property type="nucleotide sequence ID" value="NC_035422.1"/>
</dbReference>
<dbReference type="CDD" id="cd00310">
    <property type="entry name" value="ATP-synt_Fo_a_6"/>
    <property type="match status" value="1"/>
</dbReference>
<evidence type="ECO:0000256" key="6">
    <source>
        <dbReference type="ARBA" id="ARBA00022781"/>
    </source>
</evidence>
<comment type="similarity">
    <text evidence="2">Belongs to the ATPase A chain family.</text>
</comment>
<keyword evidence="13" id="KW-0496">Mitochondrion</keyword>
<keyword evidence="9 12" id="KW-0472">Membrane</keyword>
<feature type="transmembrane region" description="Helical" evidence="12">
    <location>
        <begin position="29"/>
        <end position="48"/>
    </location>
</feature>
<dbReference type="SUPFAM" id="SSF81336">
    <property type="entry name" value="F1F0 ATP synthase subunit A"/>
    <property type="match status" value="1"/>
</dbReference>
<dbReference type="PANTHER" id="PTHR11410">
    <property type="entry name" value="ATP SYNTHASE SUBUNIT A"/>
    <property type="match status" value="1"/>
</dbReference>
<geneLocation type="mitochondrion" evidence="13"/>
<dbReference type="PANTHER" id="PTHR11410:SF0">
    <property type="entry name" value="ATP SYNTHASE SUBUNIT A"/>
    <property type="match status" value="1"/>
</dbReference>
<keyword evidence="6" id="KW-0375">Hydrogen ion transport</keyword>
<evidence type="ECO:0000256" key="2">
    <source>
        <dbReference type="ARBA" id="ARBA00006810"/>
    </source>
</evidence>
<keyword evidence="4" id="KW-0138">CF(0)</keyword>
<keyword evidence="7 12" id="KW-1133">Transmembrane helix</keyword>
<dbReference type="GeneID" id="33373882"/>
<evidence type="ECO:0000256" key="7">
    <source>
        <dbReference type="ARBA" id="ARBA00022989"/>
    </source>
</evidence>
<keyword evidence="5 12" id="KW-0812">Transmembrane</keyword>
<evidence type="ECO:0000256" key="12">
    <source>
        <dbReference type="SAM" id="Phobius"/>
    </source>
</evidence>
<evidence type="ECO:0000256" key="5">
    <source>
        <dbReference type="ARBA" id="ARBA00022692"/>
    </source>
</evidence>
<dbReference type="GO" id="GO:0046933">
    <property type="term" value="F:proton-transporting ATP synthase activity, rotational mechanism"/>
    <property type="evidence" value="ECO:0007669"/>
    <property type="project" value="TreeGrafter"/>
</dbReference>
<evidence type="ECO:0000256" key="10">
    <source>
        <dbReference type="ARBA" id="ARBA00023310"/>
    </source>
</evidence>
<comment type="subcellular location">
    <subcellularLocation>
        <location evidence="1">Membrane</location>
        <topology evidence="1">Multi-pass membrane protein</topology>
    </subcellularLocation>
    <subcellularLocation>
        <location evidence="11">Mitochondrion inner membrane</location>
        <topology evidence="11">Multi-pass membrane protein</topology>
    </subcellularLocation>
</comment>
<evidence type="ECO:0000256" key="8">
    <source>
        <dbReference type="ARBA" id="ARBA00023065"/>
    </source>
</evidence>
<sequence>MLDLLSSFDSFSMTKYSCGPLWVSGSTGLFLYLGSAWCLTSVWESLIMKMFSFCKSFMNDKSGEMISGFALTVTSVFMALVSLNLLGLVPYSYGLTCQSSVGPVLALYVWSCLIASGFRVSLVQSLSILVPSYSPVPMSPFLMLVELVAVCLRPLTLGLRLMINLIAGHMIICMLGQVNIFLFLLCSKSNSFVSSVALLLCSMSGTTTLFVVELAVGCLQSYIFCVLLSLYSDDHPL</sequence>
<proteinExistence type="inferred from homology"/>